<feature type="transmembrane region" description="Helical" evidence="1">
    <location>
        <begin position="309"/>
        <end position="326"/>
    </location>
</feature>
<accession>A0ABN1E9R1</accession>
<dbReference type="Proteomes" id="UP001501169">
    <property type="component" value="Unassembled WGS sequence"/>
</dbReference>
<evidence type="ECO:0008006" key="4">
    <source>
        <dbReference type="Google" id="ProtNLM"/>
    </source>
</evidence>
<keyword evidence="1" id="KW-0812">Transmembrane</keyword>
<protein>
    <recommendedName>
        <fullName evidence="4">Channel forming colicins domain-containing protein</fullName>
    </recommendedName>
</protein>
<name>A0ABN1E9R1_9GAMM</name>
<evidence type="ECO:0000313" key="2">
    <source>
        <dbReference type="EMBL" id="GAA0562098.1"/>
    </source>
</evidence>
<organism evidence="2 3">
    <name type="scientific">Rheinheimera aquimaris</name>
    <dbReference type="NCBI Taxonomy" id="412437"/>
    <lineage>
        <taxon>Bacteria</taxon>
        <taxon>Pseudomonadati</taxon>
        <taxon>Pseudomonadota</taxon>
        <taxon>Gammaproteobacteria</taxon>
        <taxon>Chromatiales</taxon>
        <taxon>Chromatiaceae</taxon>
        <taxon>Rheinheimera</taxon>
    </lineage>
</organism>
<comment type="caution">
    <text evidence="2">The sequence shown here is derived from an EMBL/GenBank/DDBJ whole genome shotgun (WGS) entry which is preliminary data.</text>
</comment>
<gene>
    <name evidence="2" type="ORF">GCM10009098_32790</name>
</gene>
<evidence type="ECO:0000256" key="1">
    <source>
        <dbReference type="SAM" id="Phobius"/>
    </source>
</evidence>
<feature type="transmembrane region" description="Helical" evidence="1">
    <location>
        <begin position="282"/>
        <end position="303"/>
    </location>
</feature>
<keyword evidence="1" id="KW-0472">Membrane</keyword>
<keyword evidence="1" id="KW-1133">Transmembrane helix</keyword>
<reference evidence="2 3" key="1">
    <citation type="journal article" date="2019" name="Int. J. Syst. Evol. Microbiol.">
        <title>The Global Catalogue of Microorganisms (GCM) 10K type strain sequencing project: providing services to taxonomists for standard genome sequencing and annotation.</title>
        <authorList>
            <consortium name="The Broad Institute Genomics Platform"/>
            <consortium name="The Broad Institute Genome Sequencing Center for Infectious Disease"/>
            <person name="Wu L."/>
            <person name="Ma J."/>
        </authorList>
    </citation>
    <scope>NUCLEOTIDE SEQUENCE [LARGE SCALE GENOMIC DNA]</scope>
    <source>
        <strain evidence="2 3">JCM 14331</strain>
    </source>
</reference>
<proteinExistence type="predicted"/>
<evidence type="ECO:0000313" key="3">
    <source>
        <dbReference type="Proteomes" id="UP001501169"/>
    </source>
</evidence>
<sequence>MALEICITTDPISKKWIPCPTGSTLDNQSFGEQAMLPAGTPYLTKSDKVSGNDSETLRLFEMLKQVPPAERKDIARLNKDFGAEVVDALAEFYQLQLSPAIQSVNNFTQNTAIPYLKREMTGYAGAAATAVESRLKGFSGYVAKYQLALEQYRAAYASKANAVERRALAEKVSTAQADVNKHFQGEIKRIMATNAAKTGSRGTVWTNPERAMGLARGSKTDTAIKLQSSHNFKRVQQFQRSSNLLGKGVIALDAGLRISNVHNTYQTGGDWQRELSREMAGFGFGVAVGAYLGAAATTALTLALVATPAGWVVAIIGGLAVGLLSGKMADKIGKDLADTLYNLNIRF</sequence>
<keyword evidence="3" id="KW-1185">Reference proteome</keyword>
<dbReference type="RefSeq" id="WP_226767841.1">
    <property type="nucleotide sequence ID" value="NZ_BAAAEO010000005.1"/>
</dbReference>
<dbReference type="EMBL" id="BAAAEO010000005">
    <property type="protein sequence ID" value="GAA0562098.1"/>
    <property type="molecule type" value="Genomic_DNA"/>
</dbReference>